<feature type="transmembrane region" description="Helical" evidence="5">
    <location>
        <begin position="169"/>
        <end position="185"/>
    </location>
</feature>
<feature type="transmembrane region" description="Helical" evidence="5">
    <location>
        <begin position="68"/>
        <end position="87"/>
    </location>
</feature>
<keyword evidence="2 5" id="KW-0812">Transmembrane</keyword>
<feature type="transmembrane region" description="Helical" evidence="5">
    <location>
        <begin position="12"/>
        <end position="32"/>
    </location>
</feature>
<evidence type="ECO:0000259" key="6">
    <source>
        <dbReference type="Pfam" id="PF04932"/>
    </source>
</evidence>
<feature type="transmembrane region" description="Helical" evidence="5">
    <location>
        <begin position="399"/>
        <end position="418"/>
    </location>
</feature>
<dbReference type="AlphaFoldDB" id="A0AA94FEJ6"/>
<dbReference type="InterPro" id="IPR007016">
    <property type="entry name" value="O-antigen_ligase-rel_domated"/>
</dbReference>
<organism evidence="7 8">
    <name type="scientific">Arcobacter cloacae</name>
    <dbReference type="NCBI Taxonomy" id="1054034"/>
    <lineage>
        <taxon>Bacteria</taxon>
        <taxon>Pseudomonadati</taxon>
        <taxon>Campylobacterota</taxon>
        <taxon>Epsilonproteobacteria</taxon>
        <taxon>Campylobacterales</taxon>
        <taxon>Arcobacteraceae</taxon>
        <taxon>Arcobacter</taxon>
    </lineage>
</organism>
<comment type="caution">
    <text evidence="7">The sequence shown here is derived from an EMBL/GenBank/DDBJ whole genome shotgun (WGS) entry which is preliminary data.</text>
</comment>
<dbReference type="Pfam" id="PF04932">
    <property type="entry name" value="Wzy_C"/>
    <property type="match status" value="1"/>
</dbReference>
<dbReference type="InterPro" id="IPR051533">
    <property type="entry name" value="WaaL-like"/>
</dbReference>
<gene>
    <name evidence="7" type="ORF">CP963_12080</name>
</gene>
<feature type="transmembrane region" description="Helical" evidence="5">
    <location>
        <begin position="238"/>
        <end position="255"/>
    </location>
</feature>
<evidence type="ECO:0000256" key="4">
    <source>
        <dbReference type="ARBA" id="ARBA00023136"/>
    </source>
</evidence>
<dbReference type="GO" id="GO:0016020">
    <property type="term" value="C:membrane"/>
    <property type="evidence" value="ECO:0007669"/>
    <property type="project" value="UniProtKB-SubCell"/>
</dbReference>
<evidence type="ECO:0000256" key="2">
    <source>
        <dbReference type="ARBA" id="ARBA00022692"/>
    </source>
</evidence>
<feature type="transmembrane region" description="Helical" evidence="5">
    <location>
        <begin position="215"/>
        <end position="231"/>
    </location>
</feature>
<feature type="transmembrane region" description="Helical" evidence="5">
    <location>
        <begin position="192"/>
        <end position="209"/>
    </location>
</feature>
<evidence type="ECO:0000256" key="3">
    <source>
        <dbReference type="ARBA" id="ARBA00022989"/>
    </source>
</evidence>
<accession>A0AA94FEJ6</accession>
<protein>
    <recommendedName>
        <fullName evidence="6">O-antigen ligase-related domain-containing protein</fullName>
    </recommendedName>
</protein>
<evidence type="ECO:0000256" key="5">
    <source>
        <dbReference type="SAM" id="Phobius"/>
    </source>
</evidence>
<comment type="subcellular location">
    <subcellularLocation>
        <location evidence="1">Membrane</location>
        <topology evidence="1">Multi-pass membrane protein</topology>
    </subcellularLocation>
</comment>
<evidence type="ECO:0000313" key="7">
    <source>
        <dbReference type="EMBL" id="RXI37898.1"/>
    </source>
</evidence>
<feature type="transmembrane region" description="Helical" evidence="5">
    <location>
        <begin position="119"/>
        <end position="139"/>
    </location>
</feature>
<feature type="transmembrane region" description="Helical" evidence="5">
    <location>
        <begin position="339"/>
        <end position="362"/>
    </location>
</feature>
<feature type="transmembrane region" description="Helical" evidence="5">
    <location>
        <begin position="374"/>
        <end position="393"/>
    </location>
</feature>
<evidence type="ECO:0000313" key="8">
    <source>
        <dbReference type="Proteomes" id="UP000290378"/>
    </source>
</evidence>
<sequence>MLIYFKKINYSKIKIFSEKFVIIGILLFAFFVSFDSGIGRKLINNLFYIWLLTLNYKKITFFINANRIFLFILIFAAWILIGCIFTLNNDYNSYDIFFKYFLLPILIISTTIKKEHIQYIISAFLLGMFINEIISYGIYFEVIKSQIFGFNIVGNKYNPVPFLPSHMEYTLFLSLAIVISVFSFFNTDSKVIKIILLVFTLTMITNLFLTTGRTGQFTLLGTLFILIFIYLRHNYKYIILSFLTIIFIFFMGFFFSDNVNKRLKQGYFDIVKVIEDKNYNTSFGVRLSSYILIPKIIQNEDFNILYGTGYSKVNSVVQKIQVNEIGSFMKGQLGHLHNSYITIFAGTGLIGLILLLLIWYYLIVTKIKDDYLNYVRYSFVFIVFLGGFTENMFRQKEIMMLGAIFISIIIVVSTKYNIMGKTDEKK</sequence>
<keyword evidence="4 5" id="KW-0472">Membrane</keyword>
<keyword evidence="8" id="KW-1185">Reference proteome</keyword>
<evidence type="ECO:0000256" key="1">
    <source>
        <dbReference type="ARBA" id="ARBA00004141"/>
    </source>
</evidence>
<dbReference type="EMBL" id="NXII01000023">
    <property type="protein sequence ID" value="RXI37898.1"/>
    <property type="molecule type" value="Genomic_DNA"/>
</dbReference>
<reference evidence="7 8" key="1">
    <citation type="submission" date="2017-09" db="EMBL/GenBank/DDBJ databases">
        <title>Genomics of the genus Arcobacter.</title>
        <authorList>
            <person name="Perez-Cataluna A."/>
            <person name="Figueras M.J."/>
            <person name="Salas-Masso N."/>
        </authorList>
    </citation>
    <scope>NUCLEOTIDE SEQUENCE [LARGE SCALE GENOMIC DNA]</scope>
    <source>
        <strain evidence="7 8">CECT 7834</strain>
    </source>
</reference>
<keyword evidence="3 5" id="KW-1133">Transmembrane helix</keyword>
<dbReference type="PANTHER" id="PTHR37422:SF13">
    <property type="entry name" value="LIPOPOLYSACCHARIDE BIOSYNTHESIS PROTEIN PA4999-RELATED"/>
    <property type="match status" value="1"/>
</dbReference>
<name>A0AA94FEJ6_9BACT</name>
<dbReference type="PANTHER" id="PTHR37422">
    <property type="entry name" value="TEICHURONIC ACID BIOSYNTHESIS PROTEIN TUAE"/>
    <property type="match status" value="1"/>
</dbReference>
<proteinExistence type="predicted"/>
<dbReference type="Proteomes" id="UP000290378">
    <property type="component" value="Unassembled WGS sequence"/>
</dbReference>
<feature type="domain" description="O-antigen ligase-related" evidence="6">
    <location>
        <begin position="199"/>
        <end position="356"/>
    </location>
</feature>